<feature type="domain" description="4Fe-4S His(Cys)3-ligated-type" evidence="14">
    <location>
        <begin position="132"/>
        <end position="171"/>
    </location>
</feature>
<keyword evidence="5" id="KW-0479">Metal-binding</keyword>
<comment type="caution">
    <text evidence="15">The sequence shown here is derived from an EMBL/GenBank/DDBJ whole genome shotgun (WGS) entry which is preliminary data.</text>
</comment>
<sequence>MSTHPTPRVPEIEDPQPSTPLTEQFRTGTANDPNLDYGGGMVRLTVDGESVAVQSGATLLDAVEAVETEGNVPAVCYYERGDEGDEGDHGRYEIGPRSECRTCMVETDSEGLVPSCSQPVEDGMEVRTDTGDATEARDVNLDLLLSDHNLRCTTCSQNGRCELQDASIENDVEEPRYGVFDEREAYEPIDDTSSFIQIDRNKCILCNRCVEACNDVQVEGVLRMEGSGPDTRIGFQSEAETMDDSTCVSCGHCATVCPTGALTEKGLVDQTTLPLPGFTQKNSIGTVIERDPVDTIETSDAPNRQLRGRQRDNEGVEGRSGVARMMARAKREATAAREAAGNRAREVVDEAMADVEHAAEYTAGNSMPEGALFDIGKNVGKARLSRMDKAETTCGYCAVGCRFDLYGKDDEVLAARPADPEATPANDFSTCVKGKFGYDYVNSDERLDQPLVKEDGEFREATWGEALDRVAEGLSDIQDQYGPDTVSVLSSSKTTNEENFAIQKFARQVLGTKNIDNCTRLCHSSTVAALKQTVGYGAMTNRIEDIGNTDCYLITGANTTESHPVLATRIKQNARDGADLFVFDPRKIDLAEHADQYTRTEGGHDIAWINGMIRHIVENDLQDDEFIEERTRNFAAVEEKVQEFTPEKVEELTNVSPEELANAAETIAEADTCVFGWAMGISQHTYGTQTVLALADLALVTGHLGKPNAGLSPFRGQNNVQGGGGDMGPIPDNLPGYQELSDEGVLERFEEEWGVRPPDEPGLRVTEMFDEVDEGNLRGMYVVGENPAISEPDLTNARESLEELEFLAVQDIFMTETAEYADVVLPAAAITEKYGTVTNTERRVQMVRPVADPPGKAHADWEIVQKLAERLGFDWGYENPTGIMDEINELVPIYGGITHERLEERGEGLQWPCPDEDHPGTANLYTEGFNFEDGKARFVPADLGDPTELPNEEFPIALTSGRVLYHWHTGQLTRRDEGLMSHVGESYAEIHPETAGTIGVADGEYVEVESKRGSIVVKAKVTDRTAPGKVFIPMHFAKGAVNKLTQEELDPISRIPDYKMASVRVRSVGANPETEPLGTPESPADD</sequence>
<evidence type="ECO:0000256" key="10">
    <source>
        <dbReference type="SAM" id="MobiDB-lite"/>
    </source>
</evidence>
<dbReference type="GO" id="GO:0008863">
    <property type="term" value="F:formate dehydrogenase (NAD+) activity"/>
    <property type="evidence" value="ECO:0007669"/>
    <property type="project" value="UniProtKB-EC"/>
</dbReference>
<comment type="similarity">
    <text evidence="1">In the C-terminal section; belongs to the prokaryotic molybdopterin-containing oxidoreductase family.</text>
</comment>
<dbReference type="PROSITE" id="PS00490">
    <property type="entry name" value="MOLYBDOPTERIN_PROK_2"/>
    <property type="match status" value="1"/>
</dbReference>
<comment type="similarity">
    <text evidence="2">Belongs to the prokaryotic molybdopterin-containing oxidoreductase family.</text>
</comment>
<accession>A0ABD5V3C6</accession>
<dbReference type="PROSITE" id="PS00198">
    <property type="entry name" value="4FE4S_FER_1"/>
    <property type="match status" value="1"/>
</dbReference>
<dbReference type="Gene3D" id="2.20.25.90">
    <property type="entry name" value="ADC-like domains"/>
    <property type="match status" value="1"/>
</dbReference>
<evidence type="ECO:0000256" key="9">
    <source>
        <dbReference type="ARBA" id="ARBA00023014"/>
    </source>
</evidence>
<keyword evidence="6" id="KW-0677">Repeat</keyword>
<dbReference type="AlphaFoldDB" id="A0ABD5V3C6"/>
<keyword evidence="9" id="KW-0411">Iron-sulfur</keyword>
<keyword evidence="8" id="KW-0408">Iron</keyword>
<dbReference type="PROSITE" id="PS00551">
    <property type="entry name" value="MOLYBDOPTERIN_PROK_1"/>
    <property type="match status" value="1"/>
</dbReference>
<evidence type="ECO:0000259" key="14">
    <source>
        <dbReference type="PROSITE" id="PS51839"/>
    </source>
</evidence>
<feature type="compositionally biased region" description="Polar residues" evidence="10">
    <location>
        <begin position="19"/>
        <end position="32"/>
    </location>
</feature>
<dbReference type="SUPFAM" id="SSF50692">
    <property type="entry name" value="ADC-like"/>
    <property type="match status" value="1"/>
</dbReference>
<dbReference type="InterPro" id="IPR017900">
    <property type="entry name" value="4Fe4S_Fe_S_CS"/>
</dbReference>
<dbReference type="SUPFAM" id="SSF54292">
    <property type="entry name" value="2Fe-2S ferredoxin-like"/>
    <property type="match status" value="1"/>
</dbReference>
<dbReference type="Pfam" id="PF04879">
    <property type="entry name" value="Molybdop_Fe4S4"/>
    <property type="match status" value="1"/>
</dbReference>
<dbReference type="Pfam" id="PF12838">
    <property type="entry name" value="Fer4_7"/>
    <property type="match status" value="1"/>
</dbReference>
<dbReference type="SUPFAM" id="SSF53706">
    <property type="entry name" value="Formate dehydrogenase/DMSO reductase, domains 1-3"/>
    <property type="match status" value="1"/>
</dbReference>
<dbReference type="Gene3D" id="3.30.70.20">
    <property type="match status" value="1"/>
</dbReference>
<evidence type="ECO:0000256" key="8">
    <source>
        <dbReference type="ARBA" id="ARBA00023004"/>
    </source>
</evidence>
<dbReference type="SUPFAM" id="SSF54862">
    <property type="entry name" value="4Fe-4S ferredoxins"/>
    <property type="match status" value="1"/>
</dbReference>
<feature type="domain" description="4Fe-4S ferredoxin-type" evidence="12">
    <location>
        <begin position="238"/>
        <end position="267"/>
    </location>
</feature>
<gene>
    <name evidence="15" type="primary">fdhF</name>
    <name evidence="15" type="ORF">ACFQGH_08960</name>
</gene>
<dbReference type="Gene3D" id="3.40.228.10">
    <property type="entry name" value="Dimethylsulfoxide Reductase, domain 2"/>
    <property type="match status" value="1"/>
</dbReference>
<keyword evidence="4" id="KW-0001">2Fe-2S</keyword>
<evidence type="ECO:0000256" key="6">
    <source>
        <dbReference type="ARBA" id="ARBA00022737"/>
    </source>
</evidence>
<dbReference type="Gene3D" id="3.10.20.740">
    <property type="match status" value="1"/>
</dbReference>
<dbReference type="GO" id="GO:0051539">
    <property type="term" value="F:4 iron, 4 sulfur cluster binding"/>
    <property type="evidence" value="ECO:0007669"/>
    <property type="project" value="UniProtKB-KW"/>
</dbReference>
<dbReference type="FunFam" id="3.30.70.20:FF:000035">
    <property type="entry name" value="Iron hydrogenase 1"/>
    <property type="match status" value="1"/>
</dbReference>
<feature type="region of interest" description="Disordered" evidence="10">
    <location>
        <begin position="303"/>
        <end position="343"/>
    </location>
</feature>
<dbReference type="InterPro" id="IPR019574">
    <property type="entry name" value="NADH_UbQ_OxRdtase_Gsu_4Fe4S-bd"/>
</dbReference>
<dbReference type="InterPro" id="IPR009010">
    <property type="entry name" value="Asp_de-COase-like_dom_sf"/>
</dbReference>
<feature type="domain" description="4Fe-4S ferredoxin-type" evidence="12">
    <location>
        <begin position="194"/>
        <end position="227"/>
    </location>
</feature>
<dbReference type="SMART" id="SM00929">
    <property type="entry name" value="NADH-G_4Fe-4S_3"/>
    <property type="match status" value="1"/>
</dbReference>
<proteinExistence type="inferred from homology"/>
<keyword evidence="7 15" id="KW-0560">Oxidoreductase</keyword>
<evidence type="ECO:0000259" key="11">
    <source>
        <dbReference type="PROSITE" id="PS51085"/>
    </source>
</evidence>
<evidence type="ECO:0000256" key="7">
    <source>
        <dbReference type="ARBA" id="ARBA00023002"/>
    </source>
</evidence>
<evidence type="ECO:0000313" key="16">
    <source>
        <dbReference type="Proteomes" id="UP001596312"/>
    </source>
</evidence>
<evidence type="ECO:0000313" key="15">
    <source>
        <dbReference type="EMBL" id="MFC6905321.1"/>
    </source>
</evidence>
<dbReference type="SMART" id="SM00926">
    <property type="entry name" value="Molybdop_Fe4S4"/>
    <property type="match status" value="1"/>
</dbReference>
<dbReference type="RefSeq" id="WP_340603846.1">
    <property type="nucleotide sequence ID" value="NZ_JBBMXV010000003.1"/>
</dbReference>
<dbReference type="EC" id="1.17.1.9" evidence="15"/>
<dbReference type="CDD" id="cd02753">
    <property type="entry name" value="MopB_Formate-Dh-H"/>
    <property type="match status" value="1"/>
</dbReference>
<reference evidence="15 16" key="1">
    <citation type="journal article" date="2019" name="Int. J. Syst. Evol. Microbiol.">
        <title>The Global Catalogue of Microorganisms (GCM) 10K type strain sequencing project: providing services to taxonomists for standard genome sequencing and annotation.</title>
        <authorList>
            <consortium name="The Broad Institute Genomics Platform"/>
            <consortium name="The Broad Institute Genome Sequencing Center for Infectious Disease"/>
            <person name="Wu L."/>
            <person name="Ma J."/>
        </authorList>
    </citation>
    <scope>NUCLEOTIDE SEQUENCE [LARGE SCALE GENOMIC DNA]</scope>
    <source>
        <strain evidence="15 16">CGMCC 1.3240</strain>
    </source>
</reference>
<feature type="region of interest" description="Disordered" evidence="10">
    <location>
        <begin position="1066"/>
        <end position="1086"/>
    </location>
</feature>
<dbReference type="Gene3D" id="2.40.40.20">
    <property type="match status" value="1"/>
</dbReference>
<keyword evidence="3" id="KW-0004">4Fe-4S</keyword>
<organism evidence="15 16">
    <name type="scientific">Halalkalicoccus tibetensis</name>
    <dbReference type="NCBI Taxonomy" id="175632"/>
    <lineage>
        <taxon>Archaea</taxon>
        <taxon>Methanobacteriati</taxon>
        <taxon>Methanobacteriota</taxon>
        <taxon>Stenosarchaea group</taxon>
        <taxon>Halobacteria</taxon>
        <taxon>Halobacteriales</taxon>
        <taxon>Halococcaceae</taxon>
        <taxon>Halalkalicoccus</taxon>
    </lineage>
</organism>
<dbReference type="InterPro" id="IPR006655">
    <property type="entry name" value="Mopterin_OxRdtase_prok_CS"/>
</dbReference>
<dbReference type="Proteomes" id="UP001596312">
    <property type="component" value="Unassembled WGS sequence"/>
</dbReference>
<dbReference type="PROSITE" id="PS51379">
    <property type="entry name" value="4FE4S_FER_2"/>
    <property type="match status" value="2"/>
</dbReference>
<evidence type="ECO:0000256" key="2">
    <source>
        <dbReference type="ARBA" id="ARBA00010312"/>
    </source>
</evidence>
<dbReference type="InterPro" id="IPR006656">
    <property type="entry name" value="Mopterin_OxRdtase"/>
</dbReference>
<evidence type="ECO:0000256" key="1">
    <source>
        <dbReference type="ARBA" id="ARBA00007023"/>
    </source>
</evidence>
<keyword evidence="16" id="KW-1185">Reference proteome</keyword>
<dbReference type="PROSITE" id="PS51085">
    <property type="entry name" value="2FE2S_FER_2"/>
    <property type="match status" value="1"/>
</dbReference>
<dbReference type="Pfam" id="PF10588">
    <property type="entry name" value="NADH-G_4Fe-4S_3"/>
    <property type="match status" value="1"/>
</dbReference>
<dbReference type="GO" id="GO:0051537">
    <property type="term" value="F:2 iron, 2 sulfur cluster binding"/>
    <property type="evidence" value="ECO:0007669"/>
    <property type="project" value="UniProtKB-KW"/>
</dbReference>
<dbReference type="InterPro" id="IPR041924">
    <property type="entry name" value="Formate_Dh-H_N"/>
</dbReference>
<dbReference type="InterPro" id="IPR001041">
    <property type="entry name" value="2Fe-2S_ferredoxin-type"/>
</dbReference>
<dbReference type="InterPro" id="IPR006478">
    <property type="entry name" value="Formate_DH_asu"/>
</dbReference>
<dbReference type="InterPro" id="IPR017896">
    <property type="entry name" value="4Fe4S_Fe-S-bd"/>
</dbReference>
<protein>
    <submittedName>
        <fullName evidence="15">Formate dehydrogenase subunit alpha</fullName>
        <ecNumber evidence="15">1.17.1.9</ecNumber>
    </submittedName>
</protein>
<dbReference type="EMBL" id="JBHSXQ010000003">
    <property type="protein sequence ID" value="MFC6905321.1"/>
    <property type="molecule type" value="Genomic_DNA"/>
</dbReference>
<dbReference type="NCBIfam" id="TIGR01591">
    <property type="entry name" value="Fdh-alpha"/>
    <property type="match status" value="1"/>
</dbReference>
<dbReference type="PROSITE" id="PS51839">
    <property type="entry name" value="4FE4S_HC3"/>
    <property type="match status" value="1"/>
</dbReference>
<dbReference type="Gene3D" id="3.40.50.740">
    <property type="match status" value="1"/>
</dbReference>
<dbReference type="InterPro" id="IPR027467">
    <property type="entry name" value="MopterinOxRdtase_cofactor_BS"/>
</dbReference>
<evidence type="ECO:0000256" key="3">
    <source>
        <dbReference type="ARBA" id="ARBA00022485"/>
    </source>
</evidence>
<dbReference type="Pfam" id="PF00384">
    <property type="entry name" value="Molybdopterin"/>
    <property type="match status" value="1"/>
</dbReference>
<dbReference type="InterPro" id="IPR036010">
    <property type="entry name" value="2Fe-2S_ferredoxin-like_sf"/>
</dbReference>
<feature type="domain" description="4Fe-4S Mo/W bis-MGD-type" evidence="13">
    <location>
        <begin position="387"/>
        <end position="445"/>
    </location>
</feature>
<dbReference type="PANTHER" id="PTHR43105">
    <property type="entry name" value="RESPIRATORY NITRATE REDUCTASE"/>
    <property type="match status" value="1"/>
</dbReference>
<dbReference type="PROSITE" id="PS51669">
    <property type="entry name" value="4FE4S_MOW_BIS_MGD"/>
    <property type="match status" value="1"/>
</dbReference>
<dbReference type="Pfam" id="PF13510">
    <property type="entry name" value="Fer2_4"/>
    <property type="match status" value="1"/>
</dbReference>
<evidence type="ECO:0000259" key="12">
    <source>
        <dbReference type="PROSITE" id="PS51379"/>
    </source>
</evidence>
<dbReference type="Pfam" id="PF01568">
    <property type="entry name" value="Molydop_binding"/>
    <property type="match status" value="1"/>
</dbReference>
<evidence type="ECO:0000259" key="13">
    <source>
        <dbReference type="PROSITE" id="PS51669"/>
    </source>
</evidence>
<name>A0ABD5V3C6_9EURY</name>
<evidence type="ECO:0000256" key="5">
    <source>
        <dbReference type="ARBA" id="ARBA00022723"/>
    </source>
</evidence>
<feature type="region of interest" description="Disordered" evidence="10">
    <location>
        <begin position="1"/>
        <end position="33"/>
    </location>
</feature>
<dbReference type="InterPro" id="IPR050123">
    <property type="entry name" value="Prok_molybdopt-oxidoreductase"/>
</dbReference>
<dbReference type="InterPro" id="IPR006963">
    <property type="entry name" value="Mopterin_OxRdtase_4Fe-4S_dom"/>
</dbReference>
<dbReference type="PANTHER" id="PTHR43105:SF14">
    <property type="entry name" value="FORMATE DEHYDROGENASE H"/>
    <property type="match status" value="1"/>
</dbReference>
<feature type="domain" description="2Fe-2S ferredoxin-type" evidence="11">
    <location>
        <begin position="40"/>
        <end position="132"/>
    </location>
</feature>
<evidence type="ECO:0000256" key="4">
    <source>
        <dbReference type="ARBA" id="ARBA00022714"/>
    </source>
</evidence>
<dbReference type="GO" id="GO:0046872">
    <property type="term" value="F:metal ion binding"/>
    <property type="evidence" value="ECO:0007669"/>
    <property type="project" value="UniProtKB-KW"/>
</dbReference>
<dbReference type="InterPro" id="IPR006657">
    <property type="entry name" value="MoPterin_dinucl-bd_dom"/>
</dbReference>